<dbReference type="PANTHER" id="PTHR39441:SF1">
    <property type="entry name" value="DUF2252 DOMAIN-CONTAINING PROTEIN"/>
    <property type="match status" value="1"/>
</dbReference>
<name>A0A1I0ILX8_9ACTN</name>
<dbReference type="EMBL" id="FOIE01000012">
    <property type="protein sequence ID" value="SET97331.1"/>
    <property type="molecule type" value="Genomic_DNA"/>
</dbReference>
<dbReference type="SUPFAM" id="SSF56112">
    <property type="entry name" value="Protein kinase-like (PK-like)"/>
    <property type="match status" value="1"/>
</dbReference>
<evidence type="ECO:0000313" key="3">
    <source>
        <dbReference type="Proteomes" id="UP000198507"/>
    </source>
</evidence>
<protein>
    <submittedName>
        <fullName evidence="2">Uncharacterized conserved protein, DUF2252 family</fullName>
    </submittedName>
</protein>
<feature type="region of interest" description="Disordered" evidence="1">
    <location>
        <begin position="439"/>
        <end position="472"/>
    </location>
</feature>
<dbReference type="PANTHER" id="PTHR39441">
    <property type="entry name" value="DUF2252 DOMAIN-CONTAINING PROTEIN"/>
    <property type="match status" value="1"/>
</dbReference>
<gene>
    <name evidence="2" type="ORF">SAMN04488546_4494</name>
</gene>
<evidence type="ECO:0000313" key="2">
    <source>
        <dbReference type="EMBL" id="SET97331.1"/>
    </source>
</evidence>
<keyword evidence="3" id="KW-1185">Reference proteome</keyword>
<dbReference type="Proteomes" id="UP000198507">
    <property type="component" value="Unassembled WGS sequence"/>
</dbReference>
<dbReference type="InterPro" id="IPR018721">
    <property type="entry name" value="DUF2252"/>
</dbReference>
<sequence>MAESPVGVTHGDRAQQIVDVLVDAFSELMTADADAFRTKFRKMAADPFAFYRGSACLFYADMAELPDRWCDERTGRVWIQGDLHAENFGTYMDGAGRIVFDVNDFDEAYVGHVSWDLRRFAASFALLSWRKAFGDEVISDLLRGYLTAYLDQVAAFTRLDDDKTFALVKDNTEGAVHDAILRTTARTRQGLLDRMTVVENHERRFADSPRSRRLDDREREEVLAALDRWKQTVHPPRRRRDVTYDVKDVIGTGGFGIGSAGLPAYNVLIEGYDQALENDVVLSLKQGNVPAPSRIVRDADIRASFEHEGHRTAISQRALQANASQFLGHTEIGGVGFVVQELSPYETDLEWDDLTEPEQISPVMLQLGRATAKVHCVGDADSDHTLVPFQTEEAITAMVGDRREEFVEDLVGFAHDYARRTQDDFRLFVDAFRAGRIPGISSSGSHPVPQAPSRVPPRADRGVGEGRSVNAG</sequence>
<dbReference type="InterPro" id="IPR011009">
    <property type="entry name" value="Kinase-like_dom_sf"/>
</dbReference>
<accession>A0A1I0ILX8</accession>
<dbReference type="RefSeq" id="WP_245743806.1">
    <property type="nucleotide sequence ID" value="NZ_FOIE01000012.1"/>
</dbReference>
<evidence type="ECO:0000256" key="1">
    <source>
        <dbReference type="SAM" id="MobiDB-lite"/>
    </source>
</evidence>
<proteinExistence type="predicted"/>
<reference evidence="3" key="1">
    <citation type="submission" date="2016-10" db="EMBL/GenBank/DDBJ databases">
        <authorList>
            <person name="Varghese N."/>
            <person name="Submissions S."/>
        </authorList>
    </citation>
    <scope>NUCLEOTIDE SEQUENCE [LARGE SCALE GENOMIC DNA]</scope>
    <source>
        <strain evidence="3">DSM 44209</strain>
    </source>
</reference>
<organism evidence="2 3">
    <name type="scientific">Geodermatophilus poikilotrophus</name>
    <dbReference type="NCBI Taxonomy" id="1333667"/>
    <lineage>
        <taxon>Bacteria</taxon>
        <taxon>Bacillati</taxon>
        <taxon>Actinomycetota</taxon>
        <taxon>Actinomycetes</taxon>
        <taxon>Geodermatophilales</taxon>
        <taxon>Geodermatophilaceae</taxon>
        <taxon>Geodermatophilus</taxon>
    </lineage>
</organism>
<dbReference type="AlphaFoldDB" id="A0A1I0ILX8"/>
<dbReference type="Pfam" id="PF10009">
    <property type="entry name" value="DUF2252"/>
    <property type="match status" value="1"/>
</dbReference>